<keyword evidence="4" id="KW-0067">ATP-binding</keyword>
<dbReference type="InterPro" id="IPR004396">
    <property type="entry name" value="ATPase_YchF/OLA1"/>
</dbReference>
<dbReference type="SUPFAM" id="SSF81271">
    <property type="entry name" value="TGS-like"/>
    <property type="match status" value="1"/>
</dbReference>
<dbReference type="InterPro" id="IPR013029">
    <property type="entry name" value="YchF_C"/>
</dbReference>
<keyword evidence="9" id="KW-1185">Reference proteome</keyword>
<dbReference type="Pfam" id="PF06071">
    <property type="entry name" value="YchF-GTPase_C"/>
    <property type="match status" value="1"/>
</dbReference>
<dbReference type="CDD" id="cd01900">
    <property type="entry name" value="YchF"/>
    <property type="match status" value="1"/>
</dbReference>
<evidence type="ECO:0000256" key="3">
    <source>
        <dbReference type="ARBA" id="ARBA00022741"/>
    </source>
</evidence>
<dbReference type="InterPro" id="IPR031167">
    <property type="entry name" value="G_OBG"/>
</dbReference>
<reference evidence="8 9" key="1">
    <citation type="submission" date="2016-03" db="EMBL/GenBank/DDBJ databases">
        <title>EvidentialGene: Evidence-directed Construction of Genes on Genomes.</title>
        <authorList>
            <person name="Gilbert D.G."/>
            <person name="Choi J.-H."/>
            <person name="Mockaitis K."/>
            <person name="Colbourne J."/>
            <person name="Pfrender M."/>
        </authorList>
    </citation>
    <scope>NUCLEOTIDE SEQUENCE [LARGE SCALE GENOMIC DNA]</scope>
    <source>
        <strain evidence="8 9">Xinb3</strain>
        <tissue evidence="8">Complete organism</tissue>
    </source>
</reference>
<dbReference type="CDD" id="cd04867">
    <property type="entry name" value="TGS_YchF_OLA1"/>
    <property type="match status" value="1"/>
</dbReference>
<evidence type="ECO:0000256" key="5">
    <source>
        <dbReference type="ARBA" id="ARBA00022842"/>
    </source>
</evidence>
<gene>
    <name evidence="8" type="ORF">APZ42_011349</name>
</gene>
<dbReference type="InterPro" id="IPR027417">
    <property type="entry name" value="P-loop_NTPase"/>
</dbReference>
<evidence type="ECO:0000256" key="1">
    <source>
        <dbReference type="ARBA" id="ARBA00001946"/>
    </source>
</evidence>
<dbReference type="OrthoDB" id="424823at2759"/>
<dbReference type="GO" id="GO:0005524">
    <property type="term" value="F:ATP binding"/>
    <property type="evidence" value="ECO:0007669"/>
    <property type="project" value="UniProtKB-KW"/>
</dbReference>
<feature type="domain" description="TGS" evidence="7">
    <location>
        <begin position="290"/>
        <end position="373"/>
    </location>
</feature>
<dbReference type="Gene3D" id="3.10.20.30">
    <property type="match status" value="1"/>
</dbReference>
<keyword evidence="5" id="KW-0460">Magnesium</keyword>
<dbReference type="InterPro" id="IPR006073">
    <property type="entry name" value="GTP-bd"/>
</dbReference>
<evidence type="ECO:0000313" key="9">
    <source>
        <dbReference type="Proteomes" id="UP000076858"/>
    </source>
</evidence>
<evidence type="ECO:0000259" key="6">
    <source>
        <dbReference type="PROSITE" id="PS51710"/>
    </source>
</evidence>
<comment type="caution">
    <text evidence="8">The sequence shown here is derived from an EMBL/GenBank/DDBJ whole genome shotgun (WGS) entry which is preliminary data.</text>
</comment>
<dbReference type="SUPFAM" id="SSF52540">
    <property type="entry name" value="P-loop containing nucleoside triphosphate hydrolases"/>
    <property type="match status" value="1"/>
</dbReference>
<sequence>MPPKKEATQEPKPLIGRIGTSLKIGIVGLPNVGKSTFFNVLTKSAAPAENFPFCTIDPNENNKVAVPDESPKIEAYLNIVDIAGLVKGAHEGQGLGNAFLSHIRSVDAIFHLCRTFESDEITHVEGDVNPVRDIEIINEELRLKDEESLTAAIKKAESLMRTDKKMKTEYDILCKIKTHLVDQAKHIRYGNWNVQEIDVLNKHLFITSKPVIYLVNMAEADYIRKKNKWLPKLKEWIDTNDPGAIMLPFSGTFEAKIADMDADASKAFCEEKKANSTFNKIIAQGYKSLNLMYFFTAGPNEVKAWTIQRGTKAPQAGGRIHSDFEKGFIMAEVFKFADLKEEGSEAAVKAAGKYRQQGKLYVVEDGDIILFKFNAGAGLTAGKDAKKEMSPLFCLHLFPTWKHG</sequence>
<keyword evidence="3" id="KW-0547">Nucleotide-binding</keyword>
<dbReference type="Proteomes" id="UP000076858">
    <property type="component" value="Unassembled WGS sequence"/>
</dbReference>
<evidence type="ECO:0000256" key="4">
    <source>
        <dbReference type="ARBA" id="ARBA00022840"/>
    </source>
</evidence>
<dbReference type="PRINTS" id="PR00326">
    <property type="entry name" value="GTP1OBG"/>
</dbReference>
<dbReference type="STRING" id="35525.A0A162CZ31"/>
<keyword evidence="2" id="KW-0479">Metal-binding</keyword>
<comment type="cofactor">
    <cofactor evidence="1">
        <name>Mg(2+)</name>
        <dbReference type="ChEBI" id="CHEBI:18420"/>
    </cofactor>
</comment>
<dbReference type="FunFam" id="3.10.20.30:FF:000029">
    <property type="entry name" value="Obg-like ATPase 1"/>
    <property type="match status" value="1"/>
</dbReference>
<evidence type="ECO:0000313" key="8">
    <source>
        <dbReference type="EMBL" id="KZS21439.1"/>
    </source>
</evidence>
<dbReference type="GO" id="GO:0016887">
    <property type="term" value="F:ATP hydrolysis activity"/>
    <property type="evidence" value="ECO:0007669"/>
    <property type="project" value="InterPro"/>
</dbReference>
<dbReference type="GO" id="GO:0005737">
    <property type="term" value="C:cytoplasm"/>
    <property type="evidence" value="ECO:0007669"/>
    <property type="project" value="TreeGrafter"/>
</dbReference>
<dbReference type="Pfam" id="PF01926">
    <property type="entry name" value="MMR_HSR1"/>
    <property type="match status" value="1"/>
</dbReference>
<organism evidence="8 9">
    <name type="scientific">Daphnia magna</name>
    <dbReference type="NCBI Taxonomy" id="35525"/>
    <lineage>
        <taxon>Eukaryota</taxon>
        <taxon>Metazoa</taxon>
        <taxon>Ecdysozoa</taxon>
        <taxon>Arthropoda</taxon>
        <taxon>Crustacea</taxon>
        <taxon>Branchiopoda</taxon>
        <taxon>Diplostraca</taxon>
        <taxon>Cladocera</taxon>
        <taxon>Anomopoda</taxon>
        <taxon>Daphniidae</taxon>
        <taxon>Daphnia</taxon>
    </lineage>
</organism>
<evidence type="ECO:0000256" key="2">
    <source>
        <dbReference type="ARBA" id="ARBA00022723"/>
    </source>
</evidence>
<dbReference type="FunFam" id="1.10.150.300:FF:000005">
    <property type="entry name" value="Obg-like ATPase 1"/>
    <property type="match status" value="1"/>
</dbReference>
<name>A0A162CZ31_9CRUS</name>
<protein>
    <submittedName>
        <fullName evidence="8">Obg ATPase 1-like protein</fullName>
    </submittedName>
</protein>
<dbReference type="PANTHER" id="PTHR23305">
    <property type="entry name" value="OBG GTPASE FAMILY"/>
    <property type="match status" value="1"/>
</dbReference>
<dbReference type="PANTHER" id="PTHR23305:SF11">
    <property type="entry name" value="OBG-LIKE ATPASE 1"/>
    <property type="match status" value="1"/>
</dbReference>
<feature type="domain" description="OBG-type G" evidence="6">
    <location>
        <begin position="22"/>
        <end position="269"/>
    </location>
</feature>
<dbReference type="PROSITE" id="PS51880">
    <property type="entry name" value="TGS"/>
    <property type="match status" value="1"/>
</dbReference>
<dbReference type="GO" id="GO:0046872">
    <property type="term" value="F:metal ion binding"/>
    <property type="evidence" value="ECO:0007669"/>
    <property type="project" value="UniProtKB-KW"/>
</dbReference>
<dbReference type="AlphaFoldDB" id="A0A162CZ31"/>
<dbReference type="InterPro" id="IPR012676">
    <property type="entry name" value="TGS-like"/>
</dbReference>
<proteinExistence type="predicted"/>
<accession>A0A162CZ31</accession>
<evidence type="ECO:0000259" key="7">
    <source>
        <dbReference type="PROSITE" id="PS51880"/>
    </source>
</evidence>
<dbReference type="PIRSF" id="PIRSF006641">
    <property type="entry name" value="CHP00092"/>
    <property type="match status" value="1"/>
</dbReference>
<dbReference type="GO" id="GO:0005525">
    <property type="term" value="F:GTP binding"/>
    <property type="evidence" value="ECO:0007669"/>
    <property type="project" value="InterPro"/>
</dbReference>
<dbReference type="InterPro" id="IPR004095">
    <property type="entry name" value="TGS"/>
</dbReference>
<dbReference type="NCBIfam" id="TIGR00092">
    <property type="entry name" value="redox-regulated ATPase YchF"/>
    <property type="match status" value="1"/>
</dbReference>
<dbReference type="InterPro" id="IPR041706">
    <property type="entry name" value="YchF_N"/>
</dbReference>
<dbReference type="Gene3D" id="1.10.150.300">
    <property type="entry name" value="TGS-like domain"/>
    <property type="match status" value="1"/>
</dbReference>
<dbReference type="InterPro" id="IPR012675">
    <property type="entry name" value="Beta-grasp_dom_sf"/>
</dbReference>
<dbReference type="EMBL" id="LRGB01000024">
    <property type="protein sequence ID" value="KZS21439.1"/>
    <property type="molecule type" value="Genomic_DNA"/>
</dbReference>
<dbReference type="InterPro" id="IPR023192">
    <property type="entry name" value="TGS-like_dom_sf"/>
</dbReference>
<dbReference type="PROSITE" id="PS51710">
    <property type="entry name" value="G_OBG"/>
    <property type="match status" value="1"/>
</dbReference>
<dbReference type="Gene3D" id="3.40.50.300">
    <property type="entry name" value="P-loop containing nucleotide triphosphate hydrolases"/>
    <property type="match status" value="1"/>
</dbReference>